<evidence type="ECO:0000256" key="3">
    <source>
        <dbReference type="ARBA" id="ARBA00022449"/>
    </source>
</evidence>
<dbReference type="AlphaFoldDB" id="A0A6S7GEI6"/>
<dbReference type="InterPro" id="IPR051359">
    <property type="entry name" value="CaCA_antiporter"/>
</dbReference>
<keyword evidence="7" id="KW-0472">Membrane</keyword>
<protein>
    <submittedName>
        <fullName evidence="8">Sodium potassium calcium exchanger 6, mitochondrial</fullName>
    </submittedName>
</protein>
<dbReference type="GO" id="GO:0015297">
    <property type="term" value="F:antiporter activity"/>
    <property type="evidence" value="ECO:0007669"/>
    <property type="project" value="UniProtKB-KW"/>
</dbReference>
<keyword evidence="4" id="KW-0406">Ion transport</keyword>
<dbReference type="InterPro" id="IPR004837">
    <property type="entry name" value="NaCa_Exmemb"/>
</dbReference>
<reference evidence="8" key="1">
    <citation type="submission" date="2020-04" db="EMBL/GenBank/DDBJ databases">
        <authorList>
            <person name="Alioto T."/>
            <person name="Alioto T."/>
            <person name="Gomez Garrido J."/>
        </authorList>
    </citation>
    <scope>NUCLEOTIDE SEQUENCE</scope>
    <source>
        <strain evidence="8">A484AB</strain>
    </source>
</reference>
<keyword evidence="2" id="KW-0813">Transport</keyword>
<keyword evidence="4" id="KW-0109">Calcium transport</keyword>
<evidence type="ECO:0000313" key="8">
    <source>
        <dbReference type="EMBL" id="CAB3983641.1"/>
    </source>
</evidence>
<comment type="subcellular location">
    <subcellularLocation>
        <location evidence="1">Membrane</location>
        <topology evidence="1">Multi-pass membrane protein</topology>
    </subcellularLocation>
</comment>
<sequence length="641" mass="71042">MATTRCISEYKSGGTTSRVWRFLWLIPGLLLLLCLCQFKTFIRRGNEQHLPEENGHFSRQLLQDKADSIRAALNLNEEKRGTLDAQCVNLHKVNSSHRRCEFVKTTEDCQSKDGFIQYIQFPYCTLSSTQPLAFVLMIFWLIFLFILVGITADDYFCPALTVISDALNLSPNVAGVTFLAYGNGAPDIFSAVAGFVDSHSTGNLALSALIGAGMFVTTVVVGAVSLSVSYDLNQRPYLRDVVFYLGALAWTVIIVYRKKIDLLQAIGFIILYILYVLVVIIGRVVYQRYKRRLRQRTNIQADFDTSYNQDVICNGPQTINQEDLEKSIPIITDTNSNGHRNTARNAEETTPLIINPITAQRSSRDQNFVQELLSFSNADFVDSGLPRKFYTVIKIPIHLCLNLTIPVVGLDEEKHNWSKRLQILQCLFAPIFCVFATKAGLIMLAGKFPLAALMAIVGVILAVAVAMTSSRDEPPRYHKLFSFMGFITSVIWIYSTANEIVNLLRVFGVVFKLSNEILGVTLLAWGNSIADFIANLAVAKQGYPQMAIAACFGGPLLNLLLGVGLSCTIATTSTKDGTLTLNTSNQDYISTAFLAISLVSSAIIVPLLGFRIPKMYGVYLILLYIAFLVVTILNEIGILFS</sequence>
<name>A0A6S7GEI6_PARCT</name>
<keyword evidence="5" id="KW-0812">Transmembrane</keyword>
<evidence type="ECO:0000256" key="4">
    <source>
        <dbReference type="ARBA" id="ARBA00022568"/>
    </source>
</evidence>
<evidence type="ECO:0000313" key="9">
    <source>
        <dbReference type="Proteomes" id="UP001152795"/>
    </source>
</evidence>
<dbReference type="InterPro" id="IPR044880">
    <property type="entry name" value="NCX_ion-bd_dom_sf"/>
</dbReference>
<evidence type="ECO:0000256" key="6">
    <source>
        <dbReference type="ARBA" id="ARBA00022989"/>
    </source>
</evidence>
<dbReference type="GO" id="GO:0016020">
    <property type="term" value="C:membrane"/>
    <property type="evidence" value="ECO:0007669"/>
    <property type="project" value="UniProtKB-SubCell"/>
</dbReference>
<keyword evidence="3" id="KW-0050">Antiport</keyword>
<dbReference type="Gene3D" id="1.20.1420.30">
    <property type="entry name" value="NCX, central ion-binding region"/>
    <property type="match status" value="2"/>
</dbReference>
<dbReference type="GO" id="GO:0006874">
    <property type="term" value="P:intracellular calcium ion homeostasis"/>
    <property type="evidence" value="ECO:0007669"/>
    <property type="project" value="TreeGrafter"/>
</dbReference>
<dbReference type="OrthoDB" id="407410at2759"/>
<keyword evidence="9" id="KW-1185">Reference proteome</keyword>
<accession>A0A6S7GEI6</accession>
<comment type="caution">
    <text evidence="8">The sequence shown here is derived from an EMBL/GenBank/DDBJ whole genome shotgun (WGS) entry which is preliminary data.</text>
</comment>
<dbReference type="Proteomes" id="UP001152795">
    <property type="component" value="Unassembled WGS sequence"/>
</dbReference>
<evidence type="ECO:0000256" key="2">
    <source>
        <dbReference type="ARBA" id="ARBA00022448"/>
    </source>
</evidence>
<dbReference type="PANTHER" id="PTHR12266">
    <property type="entry name" value="NA+/CA2+ K+ INDEPENDENT EXCHANGER"/>
    <property type="match status" value="1"/>
</dbReference>
<keyword evidence="6" id="KW-1133">Transmembrane helix</keyword>
<evidence type="ECO:0000256" key="1">
    <source>
        <dbReference type="ARBA" id="ARBA00004141"/>
    </source>
</evidence>
<dbReference type="PANTHER" id="PTHR12266:SF0">
    <property type="entry name" value="MITOCHONDRIAL SODIUM_CALCIUM EXCHANGER PROTEIN"/>
    <property type="match status" value="1"/>
</dbReference>
<organism evidence="8 9">
    <name type="scientific">Paramuricea clavata</name>
    <name type="common">Red gorgonian</name>
    <name type="synonym">Violescent sea-whip</name>
    <dbReference type="NCBI Taxonomy" id="317549"/>
    <lineage>
        <taxon>Eukaryota</taxon>
        <taxon>Metazoa</taxon>
        <taxon>Cnidaria</taxon>
        <taxon>Anthozoa</taxon>
        <taxon>Octocorallia</taxon>
        <taxon>Malacalcyonacea</taxon>
        <taxon>Plexauridae</taxon>
        <taxon>Paramuricea</taxon>
    </lineage>
</organism>
<gene>
    <name evidence="8" type="ORF">PACLA_8A013102</name>
</gene>
<evidence type="ECO:0000256" key="7">
    <source>
        <dbReference type="ARBA" id="ARBA00023136"/>
    </source>
</evidence>
<proteinExistence type="predicted"/>
<evidence type="ECO:0000256" key="5">
    <source>
        <dbReference type="ARBA" id="ARBA00022692"/>
    </source>
</evidence>
<dbReference type="GO" id="GO:0006816">
    <property type="term" value="P:calcium ion transport"/>
    <property type="evidence" value="ECO:0007669"/>
    <property type="project" value="UniProtKB-KW"/>
</dbReference>
<dbReference type="Pfam" id="PF01699">
    <property type="entry name" value="Na_Ca_ex"/>
    <property type="match status" value="2"/>
</dbReference>
<keyword evidence="4" id="KW-0106">Calcium</keyword>
<dbReference type="GO" id="GO:0008324">
    <property type="term" value="F:monoatomic cation transmembrane transporter activity"/>
    <property type="evidence" value="ECO:0007669"/>
    <property type="project" value="TreeGrafter"/>
</dbReference>
<dbReference type="EMBL" id="CACRXK020000638">
    <property type="protein sequence ID" value="CAB3983641.1"/>
    <property type="molecule type" value="Genomic_DNA"/>
</dbReference>